<protein>
    <recommendedName>
        <fullName evidence="3">GAG-pre-integrase domain-containing protein</fullName>
    </recommendedName>
</protein>
<dbReference type="PANTHER" id="PTHR34222:SF99">
    <property type="entry name" value="PROTEIN, PUTATIVE-RELATED"/>
    <property type="match status" value="1"/>
</dbReference>
<dbReference type="Proteomes" id="UP001454036">
    <property type="component" value="Unassembled WGS sequence"/>
</dbReference>
<dbReference type="AlphaFoldDB" id="A0AAV3PLG2"/>
<reference evidence="1 2" key="1">
    <citation type="submission" date="2024-01" db="EMBL/GenBank/DDBJ databases">
        <title>The complete chloroplast genome sequence of Lithospermum erythrorhizon: insights into the phylogenetic relationship among Boraginaceae species and the maternal lineages of purple gromwells.</title>
        <authorList>
            <person name="Okada T."/>
            <person name="Watanabe K."/>
        </authorList>
    </citation>
    <scope>NUCLEOTIDE SEQUENCE [LARGE SCALE GENOMIC DNA]</scope>
</reference>
<organism evidence="1 2">
    <name type="scientific">Lithospermum erythrorhizon</name>
    <name type="common">Purple gromwell</name>
    <name type="synonym">Lithospermum officinale var. erythrorhizon</name>
    <dbReference type="NCBI Taxonomy" id="34254"/>
    <lineage>
        <taxon>Eukaryota</taxon>
        <taxon>Viridiplantae</taxon>
        <taxon>Streptophyta</taxon>
        <taxon>Embryophyta</taxon>
        <taxon>Tracheophyta</taxon>
        <taxon>Spermatophyta</taxon>
        <taxon>Magnoliopsida</taxon>
        <taxon>eudicotyledons</taxon>
        <taxon>Gunneridae</taxon>
        <taxon>Pentapetalae</taxon>
        <taxon>asterids</taxon>
        <taxon>lamiids</taxon>
        <taxon>Boraginales</taxon>
        <taxon>Boraginaceae</taxon>
        <taxon>Boraginoideae</taxon>
        <taxon>Lithospermeae</taxon>
        <taxon>Lithospermum</taxon>
    </lineage>
</organism>
<name>A0AAV3PLG2_LITER</name>
<keyword evidence="2" id="KW-1185">Reference proteome</keyword>
<accession>A0AAV3PLG2</accession>
<evidence type="ECO:0000313" key="1">
    <source>
        <dbReference type="EMBL" id="GAA0150837.1"/>
    </source>
</evidence>
<evidence type="ECO:0000313" key="2">
    <source>
        <dbReference type="Proteomes" id="UP001454036"/>
    </source>
</evidence>
<comment type="caution">
    <text evidence="1">The sequence shown here is derived from an EMBL/GenBank/DDBJ whole genome shotgun (WGS) entry which is preliminary data.</text>
</comment>
<gene>
    <name evidence="1" type="ORF">LIER_09689</name>
</gene>
<sequence>MGLNDEYEAISNQILLMEPLPSISMAYSMITNVESQRTVHNSINECVENTVFQAGVYLGGRVQSCGQRFDKPDKSHLKCDHCMKRGHLKAGCFKLRGYPDWWHGAKDMNLKSKGKFVVNQVSMEEDQDAHMINNVMMTEDFGEDNLLALKQGMNADEHMQVLLNNLVQLGEVLQEPVQVGKSSNACNVLTHFSSSVLFKGCDSWIIDTGASTHICSSMKHLKSSILSNTSVCLPDNTTKSVHSIAQSFYLTHCSCKDLKISKILAVAKEANGLYILDSSFLSFHVNNTNKMRGIDVKQAEPSLVNSLVTGFDSTLWYQRLGHPSDIVIKHMMKVSDSQISNVFESPCLVCPIAKQSRLPFSSSTSFSAEVFHLIHLDLWGPYKTKTMQLVKY</sequence>
<dbReference type="PANTHER" id="PTHR34222">
    <property type="entry name" value="GAG_PRE-INTEGRS DOMAIN-CONTAINING PROTEIN"/>
    <property type="match status" value="1"/>
</dbReference>
<evidence type="ECO:0008006" key="3">
    <source>
        <dbReference type="Google" id="ProtNLM"/>
    </source>
</evidence>
<proteinExistence type="predicted"/>
<dbReference type="EMBL" id="BAABME010001665">
    <property type="protein sequence ID" value="GAA0150837.1"/>
    <property type="molecule type" value="Genomic_DNA"/>
</dbReference>